<keyword evidence="2" id="KW-0255">Endonuclease</keyword>
<proteinExistence type="predicted"/>
<dbReference type="PANTHER" id="PTHR33877">
    <property type="entry name" value="SLL1193 PROTEIN"/>
    <property type="match status" value="1"/>
</dbReference>
<dbReference type="InterPro" id="IPR003615">
    <property type="entry name" value="HNH_nuc"/>
</dbReference>
<organism evidence="2 3">
    <name type="scientific">Roseiterribacter gracilis</name>
    <dbReference type="NCBI Taxonomy" id="2812848"/>
    <lineage>
        <taxon>Bacteria</taxon>
        <taxon>Pseudomonadati</taxon>
        <taxon>Pseudomonadota</taxon>
        <taxon>Alphaproteobacteria</taxon>
        <taxon>Rhodospirillales</taxon>
        <taxon>Roseiterribacteraceae</taxon>
        <taxon>Roseiterribacter</taxon>
    </lineage>
</organism>
<comment type="caution">
    <text evidence="2">The sequence shown here is derived from an EMBL/GenBank/DDBJ whole genome shotgun (WGS) entry which is preliminary data.</text>
</comment>
<dbReference type="RefSeq" id="WP_420241845.1">
    <property type="nucleotide sequence ID" value="NZ_BOPV01000001.1"/>
</dbReference>
<dbReference type="EMBL" id="BOPV01000001">
    <property type="protein sequence ID" value="GIL38785.1"/>
    <property type="molecule type" value="Genomic_DNA"/>
</dbReference>
<dbReference type="Pfam" id="PF14279">
    <property type="entry name" value="HNH_5"/>
    <property type="match status" value="1"/>
</dbReference>
<dbReference type="SMART" id="SM00507">
    <property type="entry name" value="HNHc"/>
    <property type="match status" value="1"/>
</dbReference>
<accession>A0A8S8XBV8</accession>
<keyword evidence="2" id="KW-0540">Nuclease</keyword>
<sequence>MARFVTWEDEVLRLSPPLDSCPALVLNADFRPLSYFPLSLWSWQDTVKAVFLDRVNILSHYDQTVRSPNFEMRLPSVISLKEYVQATRRPAFTRFNVFLRDSFTCQYCGTGFPTHELTFDHVIPRSRGGRTTWDNVLTACSACNLRKGDKLCRECGMHPRLEPFQPSAFELQENGRQFPPNFLHESWRDYLYWDSELDS</sequence>
<dbReference type="InterPro" id="IPR052892">
    <property type="entry name" value="NA-targeting_endonuclease"/>
</dbReference>
<dbReference type="AlphaFoldDB" id="A0A8S8XBV8"/>
<evidence type="ECO:0000313" key="2">
    <source>
        <dbReference type="EMBL" id="GIL38785.1"/>
    </source>
</evidence>
<dbReference type="GO" id="GO:0004519">
    <property type="term" value="F:endonuclease activity"/>
    <property type="evidence" value="ECO:0007669"/>
    <property type="project" value="UniProtKB-KW"/>
</dbReference>
<keyword evidence="3" id="KW-1185">Reference proteome</keyword>
<feature type="domain" description="HNH nuclease" evidence="1">
    <location>
        <begin position="92"/>
        <end position="145"/>
    </location>
</feature>
<name>A0A8S8XBV8_9PROT</name>
<dbReference type="CDD" id="cd00085">
    <property type="entry name" value="HNHc"/>
    <property type="match status" value="1"/>
</dbReference>
<protein>
    <submittedName>
        <fullName evidence="2">HNH endonuclease</fullName>
    </submittedName>
</protein>
<dbReference type="PANTHER" id="PTHR33877:SF2">
    <property type="entry name" value="OS07G0170200 PROTEIN"/>
    <property type="match status" value="1"/>
</dbReference>
<dbReference type="Gene3D" id="1.10.30.50">
    <property type="match status" value="1"/>
</dbReference>
<keyword evidence="2" id="KW-0378">Hydrolase</keyword>
<evidence type="ECO:0000313" key="3">
    <source>
        <dbReference type="Proteomes" id="UP000681075"/>
    </source>
</evidence>
<gene>
    <name evidence="2" type="ORF">TMPK1_10220</name>
</gene>
<dbReference type="InterPro" id="IPR029471">
    <property type="entry name" value="HNH_5"/>
</dbReference>
<dbReference type="Proteomes" id="UP000681075">
    <property type="component" value="Unassembled WGS sequence"/>
</dbReference>
<evidence type="ECO:0000259" key="1">
    <source>
        <dbReference type="SMART" id="SM00507"/>
    </source>
</evidence>
<reference evidence="2" key="1">
    <citation type="submission" date="2021-02" db="EMBL/GenBank/DDBJ databases">
        <title>Genome sequence of Rhodospirillales sp. strain TMPK1 isolated from soil.</title>
        <authorList>
            <person name="Nakai R."/>
            <person name="Kusada H."/>
            <person name="Tamaki H."/>
        </authorList>
    </citation>
    <scope>NUCLEOTIDE SEQUENCE</scope>
    <source>
        <strain evidence="2">TMPK1</strain>
    </source>
</reference>